<comment type="caution">
    <text evidence="2">The sequence shown here is derived from an EMBL/GenBank/DDBJ whole genome shotgun (WGS) entry which is preliminary data.</text>
</comment>
<accession>A0A8H9HN30</accession>
<reference evidence="2" key="1">
    <citation type="journal article" date="2014" name="Int. J. Syst. Evol. Microbiol.">
        <title>Complete genome sequence of Corynebacterium casei LMG S-19264T (=DSM 44701T), isolated from a smear-ripened cheese.</title>
        <authorList>
            <consortium name="US DOE Joint Genome Institute (JGI-PGF)"/>
            <person name="Walter F."/>
            <person name="Albersmeier A."/>
            <person name="Kalinowski J."/>
            <person name="Ruckert C."/>
        </authorList>
    </citation>
    <scope>NUCLEOTIDE SEQUENCE</scope>
    <source>
        <strain evidence="2">JCM 4434</strain>
    </source>
</reference>
<evidence type="ECO:0000256" key="1">
    <source>
        <dbReference type="SAM" id="MobiDB-lite"/>
    </source>
</evidence>
<proteinExistence type="predicted"/>
<name>A0A8H9HN30_KITAU</name>
<evidence type="ECO:0000313" key="2">
    <source>
        <dbReference type="EMBL" id="GGU75050.1"/>
    </source>
</evidence>
<reference evidence="2" key="2">
    <citation type="submission" date="2020-09" db="EMBL/GenBank/DDBJ databases">
        <authorList>
            <person name="Sun Q."/>
            <person name="Ohkuma M."/>
        </authorList>
    </citation>
    <scope>NUCLEOTIDE SEQUENCE</scope>
    <source>
        <strain evidence="2">JCM 4434</strain>
    </source>
</reference>
<dbReference type="Proteomes" id="UP000610124">
    <property type="component" value="Unassembled WGS sequence"/>
</dbReference>
<feature type="region of interest" description="Disordered" evidence="1">
    <location>
        <begin position="80"/>
        <end position="114"/>
    </location>
</feature>
<organism evidence="2 3">
    <name type="scientific">Kitasatospora aureofaciens</name>
    <name type="common">Streptomyces aureofaciens</name>
    <dbReference type="NCBI Taxonomy" id="1894"/>
    <lineage>
        <taxon>Bacteria</taxon>
        <taxon>Bacillati</taxon>
        <taxon>Actinomycetota</taxon>
        <taxon>Actinomycetes</taxon>
        <taxon>Kitasatosporales</taxon>
        <taxon>Streptomycetaceae</taxon>
        <taxon>Kitasatospora</taxon>
    </lineage>
</organism>
<dbReference type="EMBL" id="BMUB01000005">
    <property type="protein sequence ID" value="GGU75050.1"/>
    <property type="molecule type" value="Genomic_DNA"/>
</dbReference>
<evidence type="ECO:0000313" key="3">
    <source>
        <dbReference type="Proteomes" id="UP000610124"/>
    </source>
</evidence>
<protein>
    <submittedName>
        <fullName evidence="2">Uncharacterized protein</fullName>
    </submittedName>
</protein>
<dbReference type="AlphaFoldDB" id="A0A8H9HN30"/>
<gene>
    <name evidence="2" type="ORF">GCM10010502_28680</name>
</gene>
<sequence length="114" mass="12536">MLAVELADELGGPVGIGERHWHRRKSGAWAVRCRRLGVGALRYGLLRYGWLRVGALRYGLLRESARRMGRVAVGVRTAAARGGGGSAGANPVEDQGHIPPVAQEYRRSRTRHRE</sequence>